<dbReference type="GO" id="GO:0005886">
    <property type="term" value="C:plasma membrane"/>
    <property type="evidence" value="ECO:0007669"/>
    <property type="project" value="UniProtKB-SubCell"/>
</dbReference>
<keyword evidence="4" id="KW-0997">Cell inner membrane</keyword>
<dbReference type="PANTHER" id="PTHR30574:SF1">
    <property type="entry name" value="SULPHUR TRANSPORT DOMAIN-CONTAINING PROTEIN"/>
    <property type="match status" value="1"/>
</dbReference>
<feature type="transmembrane region" description="Helical" evidence="9">
    <location>
        <begin position="36"/>
        <end position="56"/>
    </location>
</feature>
<comment type="caution">
    <text evidence="10">The sequence shown here is derived from an EMBL/GenBank/DDBJ whole genome shotgun (WGS) entry which is preliminary data.</text>
</comment>
<evidence type="ECO:0000256" key="8">
    <source>
        <dbReference type="ARBA" id="ARBA00035655"/>
    </source>
</evidence>
<dbReference type="InterPro" id="IPR007272">
    <property type="entry name" value="Sulf_transp_TsuA/YedE"/>
</dbReference>
<dbReference type="Proteomes" id="UP000244948">
    <property type="component" value="Unassembled WGS sequence"/>
</dbReference>
<keyword evidence="6 9" id="KW-1133">Transmembrane helix</keyword>
<proteinExistence type="inferred from homology"/>
<dbReference type="Pfam" id="PF04143">
    <property type="entry name" value="Sulf_transp"/>
    <property type="match status" value="1"/>
</dbReference>
<accession>A0A2U2AN07</accession>
<gene>
    <name evidence="10" type="ORF">DC082_03470</name>
</gene>
<evidence type="ECO:0000256" key="7">
    <source>
        <dbReference type="ARBA" id="ARBA00023136"/>
    </source>
</evidence>
<feature type="transmembrane region" description="Helical" evidence="9">
    <location>
        <begin position="315"/>
        <end position="333"/>
    </location>
</feature>
<keyword evidence="7 9" id="KW-0472">Membrane</keyword>
<keyword evidence="11" id="KW-1185">Reference proteome</keyword>
<evidence type="ECO:0000256" key="6">
    <source>
        <dbReference type="ARBA" id="ARBA00022989"/>
    </source>
</evidence>
<feature type="transmembrane region" description="Helical" evidence="9">
    <location>
        <begin position="145"/>
        <end position="165"/>
    </location>
</feature>
<dbReference type="PANTHER" id="PTHR30574">
    <property type="entry name" value="INNER MEMBRANE PROTEIN YEDE"/>
    <property type="match status" value="1"/>
</dbReference>
<feature type="transmembrane region" description="Helical" evidence="9">
    <location>
        <begin position="243"/>
        <end position="262"/>
    </location>
</feature>
<reference evidence="10 11" key="1">
    <citation type="journal article" date="2018" name="Genome Announc.">
        <title>Ignatzschineria cameli sp. nov., isolated from necrotic foot tissue of dromedaries (Camelus dromedarius) and associated maggots (Wohlfahrtia species) in Dubai.</title>
        <authorList>
            <person name="Tsang C.C."/>
            <person name="Tang J.Y."/>
            <person name="Fong J.Y."/>
            <person name="Kinne J."/>
            <person name="Lee H.H."/>
            <person name="Joseph M."/>
            <person name="Jose S."/>
            <person name="Schuster R.K."/>
            <person name="Tang Y."/>
            <person name="Sivakumar S."/>
            <person name="Chen J.H."/>
            <person name="Teng J.L."/>
            <person name="Lau S.K."/>
            <person name="Wernery U."/>
            <person name="Woo P.C."/>
        </authorList>
    </citation>
    <scope>NUCLEOTIDE SEQUENCE [LARGE SCALE GENOMIC DNA]</scope>
    <source>
        <strain evidence="10 11">KCTC 22643</strain>
    </source>
</reference>
<comment type="similarity">
    <text evidence="8">Belongs to the TsuA/YedE (TC 9.B.102) family.</text>
</comment>
<organism evidence="10 11">
    <name type="scientific">Ignatzschineria indica</name>
    <dbReference type="NCBI Taxonomy" id="472583"/>
    <lineage>
        <taxon>Bacteria</taxon>
        <taxon>Pseudomonadati</taxon>
        <taxon>Pseudomonadota</taxon>
        <taxon>Gammaproteobacteria</taxon>
        <taxon>Cardiobacteriales</taxon>
        <taxon>Ignatzschineriaceae</taxon>
        <taxon>Ignatzschineria</taxon>
    </lineage>
</organism>
<dbReference type="AlphaFoldDB" id="A0A2U2AN07"/>
<keyword evidence="2" id="KW-0813">Transport</keyword>
<evidence type="ECO:0000256" key="4">
    <source>
        <dbReference type="ARBA" id="ARBA00022519"/>
    </source>
</evidence>
<evidence type="ECO:0000256" key="3">
    <source>
        <dbReference type="ARBA" id="ARBA00022475"/>
    </source>
</evidence>
<feature type="transmembrane region" description="Helical" evidence="9">
    <location>
        <begin position="102"/>
        <end position="124"/>
    </location>
</feature>
<name>A0A2U2AN07_9GAMM</name>
<evidence type="ECO:0000256" key="1">
    <source>
        <dbReference type="ARBA" id="ARBA00004429"/>
    </source>
</evidence>
<protein>
    <submittedName>
        <fullName evidence="10">Uncharacterized protein</fullName>
    </submittedName>
</protein>
<feature type="transmembrane region" description="Helical" evidence="9">
    <location>
        <begin position="274"/>
        <end position="295"/>
    </location>
</feature>
<sequence>MVTGLLVGAILGFILQRARFCMTGGFRDIYLVKNFTMLYAFLIAISVQAIGVFFLVKADYLAISTGSISLIGSIGGSLLFGFGIVLAGGCATGTWYRAAEGLIGSWIALIFYMIFAAITKYGALSGLQREIASHTVINDSIAETLGIEQGILILLLVAVTLFFTIKHLRKPAVKMPSLPAKHQGIRHLLFEKRWHPFVAGAVIGLIALAAWPLSSMTGRNSGLGITTPSANIIQFLVTGDFGLIDWGVFLVLGIFIGSFMAAKGSREFKWRVPSHNIIITSVIGGALMGIGASLAGGCTIGNGLTNTSIMAWKGWLGLFFTIIGVWIASYFIYVRPRRVAQQGTAGTVSHSAS</sequence>
<comment type="subcellular location">
    <subcellularLocation>
        <location evidence="1">Cell inner membrane</location>
        <topology evidence="1">Multi-pass membrane protein</topology>
    </subcellularLocation>
</comment>
<evidence type="ECO:0000313" key="11">
    <source>
        <dbReference type="Proteomes" id="UP000244948"/>
    </source>
</evidence>
<feature type="transmembrane region" description="Helical" evidence="9">
    <location>
        <begin position="68"/>
        <end position="96"/>
    </location>
</feature>
<evidence type="ECO:0000256" key="5">
    <source>
        <dbReference type="ARBA" id="ARBA00022692"/>
    </source>
</evidence>
<dbReference type="EMBL" id="QEWR01000002">
    <property type="protein sequence ID" value="PWD84604.1"/>
    <property type="molecule type" value="Genomic_DNA"/>
</dbReference>
<dbReference type="RefSeq" id="WP_109235768.1">
    <property type="nucleotide sequence ID" value="NZ_BMXZ01000001.1"/>
</dbReference>
<keyword evidence="5 9" id="KW-0812">Transmembrane</keyword>
<evidence type="ECO:0000256" key="2">
    <source>
        <dbReference type="ARBA" id="ARBA00022448"/>
    </source>
</evidence>
<keyword evidence="3" id="KW-1003">Cell membrane</keyword>
<evidence type="ECO:0000313" key="10">
    <source>
        <dbReference type="EMBL" id="PWD84604.1"/>
    </source>
</evidence>
<evidence type="ECO:0000256" key="9">
    <source>
        <dbReference type="SAM" id="Phobius"/>
    </source>
</evidence>
<feature type="transmembrane region" description="Helical" evidence="9">
    <location>
        <begin position="194"/>
        <end position="213"/>
    </location>
</feature>